<comment type="caution">
    <text evidence="8">The sequence shown here is derived from an EMBL/GenBank/DDBJ whole genome shotgun (WGS) entry which is preliminary data.</text>
</comment>
<evidence type="ECO:0000256" key="1">
    <source>
        <dbReference type="ARBA" id="ARBA00004167"/>
    </source>
</evidence>
<keyword evidence="5" id="KW-1003">Cell membrane</keyword>
<protein>
    <recommendedName>
        <fullName evidence="5">Protein TonB</fullName>
    </recommendedName>
</protein>
<feature type="compositionally biased region" description="Basic and acidic residues" evidence="6">
    <location>
        <begin position="195"/>
        <end position="209"/>
    </location>
</feature>
<dbReference type="NCBIfam" id="TIGR01352">
    <property type="entry name" value="tonB_Cterm"/>
    <property type="match status" value="1"/>
</dbReference>
<dbReference type="SUPFAM" id="SSF74653">
    <property type="entry name" value="TolA/TonB C-terminal domain"/>
    <property type="match status" value="1"/>
</dbReference>
<dbReference type="EMBL" id="BSNJ01000005">
    <property type="protein sequence ID" value="GLQ21504.1"/>
    <property type="molecule type" value="Genomic_DNA"/>
</dbReference>
<dbReference type="InterPro" id="IPR003538">
    <property type="entry name" value="TonB"/>
</dbReference>
<dbReference type="Gene3D" id="3.30.1150.10">
    <property type="match status" value="1"/>
</dbReference>
<accession>A0ABQ5V3H1</accession>
<keyword evidence="5" id="KW-0653">Protein transport</keyword>
<evidence type="ECO:0000256" key="5">
    <source>
        <dbReference type="RuleBase" id="RU362123"/>
    </source>
</evidence>
<dbReference type="Proteomes" id="UP001161390">
    <property type="component" value="Unassembled WGS sequence"/>
</dbReference>
<evidence type="ECO:0000256" key="6">
    <source>
        <dbReference type="SAM" id="MobiDB-lite"/>
    </source>
</evidence>
<reference evidence="8" key="2">
    <citation type="submission" date="2023-01" db="EMBL/GenBank/DDBJ databases">
        <title>Draft genome sequence of Algimonas porphyrae strain NBRC 108216.</title>
        <authorList>
            <person name="Sun Q."/>
            <person name="Mori K."/>
        </authorList>
    </citation>
    <scope>NUCLEOTIDE SEQUENCE</scope>
    <source>
        <strain evidence="8">NBRC 108216</strain>
    </source>
</reference>
<keyword evidence="4 5" id="KW-0472">Membrane</keyword>
<feature type="domain" description="TonB C-terminal" evidence="7">
    <location>
        <begin position="254"/>
        <end position="348"/>
    </location>
</feature>
<name>A0ABQ5V3H1_9PROT</name>
<dbReference type="PROSITE" id="PS52015">
    <property type="entry name" value="TONB_CTD"/>
    <property type="match status" value="1"/>
</dbReference>
<dbReference type="InterPro" id="IPR037682">
    <property type="entry name" value="TonB_C"/>
</dbReference>
<evidence type="ECO:0000256" key="4">
    <source>
        <dbReference type="ARBA" id="ARBA00023136"/>
    </source>
</evidence>
<keyword evidence="5" id="KW-0997">Cell inner membrane</keyword>
<keyword evidence="5" id="KW-0813">Transport</keyword>
<comment type="similarity">
    <text evidence="5">Belongs to the TonB family.</text>
</comment>
<proteinExistence type="inferred from homology"/>
<evidence type="ECO:0000256" key="2">
    <source>
        <dbReference type="ARBA" id="ARBA00022692"/>
    </source>
</evidence>
<keyword evidence="5" id="KW-0735">Signal-anchor</keyword>
<sequence length="348" mass="39199">MTGTGWLMRRLVPPPLQTVYTARIISAYKSPTMYQSIDDELPDVAQPDEVSRAWRQPVLVAVLLGICLMGGLFMLSLQGGQSAVSVDAEPVSRTAYLKALRESRPALRRARLTDFLNQHPQDGRTGAVRAQLSVLDAVADADWQATLTQAYDPRLPRRQRRDAVMAYQQAWGRYLGARDNEIEAVLTDIDAQPEPEDRPDRDLPSDPDRFAGIPADRLAGGPAYDTRRFEEIYGREAVVFRPSEDLRYPEEADGTVVAPRVRRNVRPRYPRSAERRGIDGMVTLSLNIDARGRVAMVELIDVQAERYAEDFVRAAERAALRTRFHPRMVDGEPVPAAGIRKRYRFEAD</sequence>
<evidence type="ECO:0000313" key="9">
    <source>
        <dbReference type="Proteomes" id="UP001161390"/>
    </source>
</evidence>
<dbReference type="PRINTS" id="PR01374">
    <property type="entry name" value="TONBPROTEIN"/>
</dbReference>
<keyword evidence="2 5" id="KW-0812">Transmembrane</keyword>
<dbReference type="Pfam" id="PF03544">
    <property type="entry name" value="TonB_C"/>
    <property type="match status" value="1"/>
</dbReference>
<evidence type="ECO:0000259" key="7">
    <source>
        <dbReference type="PROSITE" id="PS52015"/>
    </source>
</evidence>
<feature type="region of interest" description="Disordered" evidence="6">
    <location>
        <begin position="187"/>
        <end position="217"/>
    </location>
</feature>
<comment type="subcellular location">
    <subcellularLocation>
        <location evidence="5">Cell inner membrane</location>
        <topology evidence="5">Single-pass membrane protein</topology>
        <orientation evidence="5">Periplasmic side</orientation>
    </subcellularLocation>
    <subcellularLocation>
        <location evidence="1">Membrane</location>
        <topology evidence="1">Single-pass membrane protein</topology>
    </subcellularLocation>
</comment>
<organism evidence="8 9">
    <name type="scientific">Algimonas porphyrae</name>
    <dbReference type="NCBI Taxonomy" id="1128113"/>
    <lineage>
        <taxon>Bacteria</taxon>
        <taxon>Pseudomonadati</taxon>
        <taxon>Pseudomonadota</taxon>
        <taxon>Alphaproteobacteria</taxon>
        <taxon>Maricaulales</taxon>
        <taxon>Robiginitomaculaceae</taxon>
        <taxon>Algimonas</taxon>
    </lineage>
</organism>
<evidence type="ECO:0000256" key="3">
    <source>
        <dbReference type="ARBA" id="ARBA00022989"/>
    </source>
</evidence>
<comment type="function">
    <text evidence="5">Interacts with outer membrane receptor proteins that carry out high-affinity binding and energy dependent uptake into the periplasmic space of specific substrates. It could act to transduce energy from the cytoplasmic membrane to specific energy-requiring processes in the outer membrane, resulting in the release into the periplasm of ligands bound by these outer membrane proteins.</text>
</comment>
<gene>
    <name evidence="8" type="ORF">GCM10007854_24590</name>
</gene>
<keyword evidence="9" id="KW-1185">Reference proteome</keyword>
<feature type="transmembrane region" description="Helical" evidence="5">
    <location>
        <begin position="58"/>
        <end position="77"/>
    </location>
</feature>
<reference evidence="8" key="1">
    <citation type="journal article" date="2014" name="Int. J. Syst. Evol. Microbiol.">
        <title>Complete genome of a new Firmicutes species belonging to the dominant human colonic microbiota ('Ruminococcus bicirculans') reveals two chromosomes and a selective capacity to utilize plant glucans.</title>
        <authorList>
            <consortium name="NISC Comparative Sequencing Program"/>
            <person name="Wegmann U."/>
            <person name="Louis P."/>
            <person name="Goesmann A."/>
            <person name="Henrissat B."/>
            <person name="Duncan S.H."/>
            <person name="Flint H.J."/>
        </authorList>
    </citation>
    <scope>NUCLEOTIDE SEQUENCE</scope>
    <source>
        <strain evidence="8">NBRC 108216</strain>
    </source>
</reference>
<evidence type="ECO:0000313" key="8">
    <source>
        <dbReference type="EMBL" id="GLQ21504.1"/>
    </source>
</evidence>
<dbReference type="InterPro" id="IPR006260">
    <property type="entry name" value="TonB/TolA_C"/>
</dbReference>
<keyword evidence="3 5" id="KW-1133">Transmembrane helix</keyword>